<evidence type="ECO:0000256" key="1">
    <source>
        <dbReference type="SAM" id="MobiDB-lite"/>
    </source>
</evidence>
<feature type="domain" description="N-acetyltransferase" evidence="3">
    <location>
        <begin position="137"/>
        <end position="288"/>
    </location>
</feature>
<dbReference type="InterPro" id="IPR000182">
    <property type="entry name" value="GNAT_dom"/>
</dbReference>
<dbReference type="AlphaFoldDB" id="G8YN01"/>
<evidence type="ECO:0000256" key="2">
    <source>
        <dbReference type="SAM" id="Phobius"/>
    </source>
</evidence>
<dbReference type="InterPro" id="IPR016181">
    <property type="entry name" value="Acyl_CoA_acyltransferase"/>
</dbReference>
<dbReference type="PANTHER" id="PTHR43138:SF1">
    <property type="entry name" value="N-ACETYLTRANSFERASE ACA1"/>
    <property type="match status" value="1"/>
</dbReference>
<keyword evidence="2" id="KW-0472">Membrane</keyword>
<protein>
    <submittedName>
        <fullName evidence="4">Piso0_001376 protein</fullName>
    </submittedName>
</protein>
<reference evidence="4 5" key="1">
    <citation type="journal article" date="2012" name="G3 (Bethesda)">
        <title>Pichia sorbitophila, an interspecies yeast hybrid reveals early steps of genome resolution following polyploidization.</title>
        <authorList>
            <person name="Leh Louis V."/>
            <person name="Despons L."/>
            <person name="Friedrich A."/>
            <person name="Martin T."/>
            <person name="Durrens P."/>
            <person name="Casaregola S."/>
            <person name="Neuveglise C."/>
            <person name="Fairhead C."/>
            <person name="Marck C."/>
            <person name="Cruz J.A."/>
            <person name="Straub M.L."/>
            <person name="Kugler V."/>
            <person name="Sacerdot C."/>
            <person name="Uzunov Z."/>
            <person name="Thierry A."/>
            <person name="Weiss S."/>
            <person name="Bleykasten C."/>
            <person name="De Montigny J."/>
            <person name="Jacques N."/>
            <person name="Jung P."/>
            <person name="Lemaire M."/>
            <person name="Mallet S."/>
            <person name="Morel G."/>
            <person name="Richard G.F."/>
            <person name="Sarkar A."/>
            <person name="Savel G."/>
            <person name="Schacherer J."/>
            <person name="Seret M.L."/>
            <person name="Talla E."/>
            <person name="Samson G."/>
            <person name="Jubin C."/>
            <person name="Poulain J."/>
            <person name="Vacherie B."/>
            <person name="Barbe V."/>
            <person name="Pelletier E."/>
            <person name="Sherman D.J."/>
            <person name="Westhof E."/>
            <person name="Weissenbach J."/>
            <person name="Baret P.V."/>
            <person name="Wincker P."/>
            <person name="Gaillardin C."/>
            <person name="Dujon B."/>
            <person name="Souciet J.L."/>
        </authorList>
    </citation>
    <scope>NUCLEOTIDE SEQUENCE [LARGE SCALE GENOMIC DNA]</scope>
    <source>
        <strain evidence="5">ATCC MYA-4447 / BCRC 22081 / CBS 7064 / NBRC 10061 / NRRL Y-12695</strain>
    </source>
</reference>
<keyword evidence="2" id="KW-0812">Transmembrane</keyword>
<dbReference type="InterPro" id="IPR052742">
    <property type="entry name" value="Mito_N-acetyltransferase"/>
</dbReference>
<dbReference type="eggNOG" id="ENOG502QRFX">
    <property type="taxonomic scope" value="Eukaryota"/>
</dbReference>
<proteinExistence type="predicted"/>
<dbReference type="GO" id="GO:0016747">
    <property type="term" value="F:acyltransferase activity, transferring groups other than amino-acyl groups"/>
    <property type="evidence" value="ECO:0007669"/>
    <property type="project" value="InterPro"/>
</dbReference>
<evidence type="ECO:0000259" key="3">
    <source>
        <dbReference type="PROSITE" id="PS51186"/>
    </source>
</evidence>
<feature type="region of interest" description="Disordered" evidence="1">
    <location>
        <begin position="31"/>
        <end position="58"/>
    </location>
</feature>
<evidence type="ECO:0000313" key="4">
    <source>
        <dbReference type="EMBL" id="CCE79319.1"/>
    </source>
</evidence>
<dbReference type="EMBL" id="FO082055">
    <property type="protein sequence ID" value="CCE79319.1"/>
    <property type="molecule type" value="Genomic_DNA"/>
</dbReference>
<organism evidence="4 5">
    <name type="scientific">Pichia sorbitophila (strain ATCC MYA-4447 / BCRC 22081 / CBS 7064 / NBRC 10061 / NRRL Y-12695)</name>
    <name type="common">Hybrid yeast</name>
    <dbReference type="NCBI Taxonomy" id="559304"/>
    <lineage>
        <taxon>Eukaryota</taxon>
        <taxon>Fungi</taxon>
        <taxon>Dikarya</taxon>
        <taxon>Ascomycota</taxon>
        <taxon>Saccharomycotina</taxon>
        <taxon>Pichiomycetes</taxon>
        <taxon>Debaryomycetaceae</taxon>
        <taxon>Millerozyma</taxon>
    </lineage>
</organism>
<keyword evidence="2" id="KW-1133">Transmembrane helix</keyword>
<accession>G8YN01</accession>
<dbReference type="Proteomes" id="UP000005222">
    <property type="component" value="Chromosome E"/>
</dbReference>
<feature type="transmembrane region" description="Helical" evidence="2">
    <location>
        <begin position="6"/>
        <end position="24"/>
    </location>
</feature>
<evidence type="ECO:0000313" key="5">
    <source>
        <dbReference type="Proteomes" id="UP000005222"/>
    </source>
</evidence>
<dbReference type="OMA" id="PRCSHNC"/>
<name>G8YN01_PICSO</name>
<dbReference type="Gene3D" id="3.40.630.30">
    <property type="match status" value="1"/>
</dbReference>
<dbReference type="OrthoDB" id="10264707at2759"/>
<dbReference type="PROSITE" id="PS51186">
    <property type="entry name" value="GNAT"/>
    <property type="match status" value="1"/>
</dbReference>
<dbReference type="GO" id="GO:0005634">
    <property type="term" value="C:nucleus"/>
    <property type="evidence" value="ECO:0007669"/>
    <property type="project" value="TreeGrafter"/>
</dbReference>
<keyword evidence="5" id="KW-1185">Reference proteome</keyword>
<gene>
    <name evidence="4" type="primary">Piso0_001376</name>
    <name evidence="4" type="ORF">GNLVRS01_PISO0E03722g</name>
</gene>
<dbReference type="STRING" id="559304.G8YN01"/>
<dbReference type="PANTHER" id="PTHR43138">
    <property type="entry name" value="ACETYLTRANSFERASE, GNAT FAMILY"/>
    <property type="match status" value="1"/>
</dbReference>
<dbReference type="Pfam" id="PF00583">
    <property type="entry name" value="Acetyltransf_1"/>
    <property type="match status" value="1"/>
</dbReference>
<sequence>MPDGLLAPFAILVIYLFYQTIDFVRNIRKEERQEKREEKQKKKEEKYKKKKWPDGKAKQPEQYSISSYTMGDYENLSSLPFADGSFTHTGRITVYESEELKNGTKCTYLPVHESSQIPQSLIKAMNKEMNYVIDEGRTYPYYQTMDFDEFVKYWFYGFTAILVEGEYTPETLPWDISEAEWSQRLLGMFYVKPNYVGRCSHVCNAGFVVNHEKRFQGIGRKLAEKYTEWGPRLGYTYSVFNLVFETNVASIRLWDQLGFDRLGYVPGVAVLKGEDDFVGAYIYGKSFV</sequence>
<dbReference type="HOGENOM" id="CLU_013985_42_1_1"/>
<dbReference type="SUPFAM" id="SSF55729">
    <property type="entry name" value="Acyl-CoA N-acyltransferases (Nat)"/>
    <property type="match status" value="1"/>
</dbReference>
<dbReference type="InParanoid" id="G8YN01"/>